<sequence>MSRLRVFNTSIFLLIVFIIQETMVSRINFPINGFSFYIATLMVVLSLEDRTGSLVFGFIGGLIMDLSTTADTPFGQWALVMTIMGYLFSINKESIGDYTDAPIAFIGFVSFASAFSLLVFVIIGTLLGQQMGGIFRNISLIFANTIWTLLIMPLFLPLIIRVRKALLTSREK</sequence>
<evidence type="ECO:0000313" key="9">
    <source>
        <dbReference type="EMBL" id="CAB5019954.1"/>
    </source>
</evidence>
<keyword evidence="1" id="KW-0472">Membrane</keyword>
<proteinExistence type="predicted"/>
<evidence type="ECO:0000313" key="2">
    <source>
        <dbReference type="EMBL" id="CAB4545456.1"/>
    </source>
</evidence>
<accession>A0A6J6DEI5</accession>
<gene>
    <name evidence="2" type="ORF">UFOPK1508_00014</name>
    <name evidence="3" type="ORF">UFOPK1599_00600</name>
    <name evidence="4" type="ORF">UFOPK1798_00128</name>
    <name evidence="5" type="ORF">UFOPK1894_00427</name>
    <name evidence="6" type="ORF">UFOPK2179_00104</name>
    <name evidence="7" type="ORF">UFOPK2715_00553</name>
    <name evidence="8" type="ORF">UFOPK3883_00482</name>
    <name evidence="9" type="ORF">UFOPK4125_00386</name>
</gene>
<evidence type="ECO:0000313" key="8">
    <source>
        <dbReference type="EMBL" id="CAB4963581.1"/>
    </source>
</evidence>
<evidence type="ECO:0000313" key="5">
    <source>
        <dbReference type="EMBL" id="CAB4612801.1"/>
    </source>
</evidence>
<feature type="transmembrane region" description="Helical" evidence="1">
    <location>
        <begin position="138"/>
        <end position="160"/>
    </location>
</feature>
<dbReference type="EMBL" id="CAEZYN010000040">
    <property type="protein sequence ID" value="CAB4722636.1"/>
    <property type="molecule type" value="Genomic_DNA"/>
</dbReference>
<feature type="transmembrane region" description="Helical" evidence="1">
    <location>
        <begin position="36"/>
        <end position="62"/>
    </location>
</feature>
<dbReference type="EMBL" id="CAEZTE010000023">
    <property type="protein sequence ID" value="CAB4561674.1"/>
    <property type="molecule type" value="Genomic_DNA"/>
</dbReference>
<dbReference type="EMBL" id="CAEZWC010000003">
    <property type="protein sequence ID" value="CAB4640851.1"/>
    <property type="molecule type" value="Genomic_DNA"/>
</dbReference>
<dbReference type="EMBL" id="CAEZVA010000021">
    <property type="protein sequence ID" value="CAB4612801.1"/>
    <property type="molecule type" value="Genomic_DNA"/>
</dbReference>
<feature type="transmembrane region" description="Helical" evidence="1">
    <location>
        <begin position="74"/>
        <end position="91"/>
    </location>
</feature>
<organism evidence="3">
    <name type="scientific">freshwater metagenome</name>
    <dbReference type="NCBI Taxonomy" id="449393"/>
    <lineage>
        <taxon>unclassified sequences</taxon>
        <taxon>metagenomes</taxon>
        <taxon>ecological metagenomes</taxon>
    </lineage>
</organism>
<dbReference type="EMBL" id="CAFBPR010000048">
    <property type="protein sequence ID" value="CAB5019954.1"/>
    <property type="molecule type" value="Genomic_DNA"/>
</dbReference>
<evidence type="ECO:0000313" key="6">
    <source>
        <dbReference type="EMBL" id="CAB4640851.1"/>
    </source>
</evidence>
<evidence type="ECO:0000256" key="1">
    <source>
        <dbReference type="SAM" id="Phobius"/>
    </source>
</evidence>
<dbReference type="EMBL" id="CAFBNV010000027">
    <property type="protein sequence ID" value="CAB4963581.1"/>
    <property type="molecule type" value="Genomic_DNA"/>
</dbReference>
<keyword evidence="1" id="KW-1133">Transmembrane helix</keyword>
<evidence type="ECO:0000313" key="7">
    <source>
        <dbReference type="EMBL" id="CAB4722636.1"/>
    </source>
</evidence>
<evidence type="ECO:0000313" key="4">
    <source>
        <dbReference type="EMBL" id="CAB4586241.1"/>
    </source>
</evidence>
<reference evidence="3" key="1">
    <citation type="submission" date="2020-05" db="EMBL/GenBank/DDBJ databases">
        <authorList>
            <person name="Chiriac C."/>
            <person name="Salcher M."/>
            <person name="Ghai R."/>
            <person name="Kavagutti S V."/>
        </authorList>
    </citation>
    <scope>NUCLEOTIDE SEQUENCE</scope>
</reference>
<feature type="transmembrane region" description="Helical" evidence="1">
    <location>
        <begin position="6"/>
        <end position="24"/>
    </location>
</feature>
<evidence type="ECO:0000313" key="3">
    <source>
        <dbReference type="EMBL" id="CAB4561674.1"/>
    </source>
</evidence>
<dbReference type="EMBL" id="CAEZSW010000001">
    <property type="protein sequence ID" value="CAB4545456.1"/>
    <property type="molecule type" value="Genomic_DNA"/>
</dbReference>
<dbReference type="AlphaFoldDB" id="A0A6J6DEI5"/>
<dbReference type="EMBL" id="CAEZUH010000005">
    <property type="protein sequence ID" value="CAB4586241.1"/>
    <property type="molecule type" value="Genomic_DNA"/>
</dbReference>
<keyword evidence="1" id="KW-0812">Transmembrane</keyword>
<feature type="transmembrane region" description="Helical" evidence="1">
    <location>
        <begin position="103"/>
        <end position="126"/>
    </location>
</feature>
<protein>
    <submittedName>
        <fullName evidence="3">Unannotated protein</fullName>
    </submittedName>
</protein>
<name>A0A6J6DEI5_9ZZZZ</name>